<comment type="caution">
    <text evidence="1">The sequence shown here is derived from an EMBL/GenBank/DDBJ whole genome shotgun (WGS) entry which is preliminary data.</text>
</comment>
<protein>
    <submittedName>
        <fullName evidence="1">Gliding motility lipoprotein GldB</fullName>
    </submittedName>
</protein>
<dbReference type="InterPro" id="IPR019853">
    <property type="entry name" value="GldB-like"/>
</dbReference>
<evidence type="ECO:0000313" key="2">
    <source>
        <dbReference type="Proteomes" id="UP000664807"/>
    </source>
</evidence>
<name>A0ABS3FII7_9FLAO</name>
<evidence type="ECO:0000313" key="1">
    <source>
        <dbReference type="EMBL" id="MBO0342912.1"/>
    </source>
</evidence>
<proteinExistence type="predicted"/>
<organism evidence="1 2">
    <name type="scientific">Flagellimonas profundi</name>
    <dbReference type="NCBI Taxonomy" id="2915620"/>
    <lineage>
        <taxon>Bacteria</taxon>
        <taxon>Pseudomonadati</taxon>
        <taxon>Bacteroidota</taxon>
        <taxon>Flavobacteriia</taxon>
        <taxon>Flavobacteriales</taxon>
        <taxon>Flavobacteriaceae</taxon>
        <taxon>Flagellimonas</taxon>
    </lineage>
</organism>
<reference evidence="1 2" key="1">
    <citation type="submission" date="2021-03" db="EMBL/GenBank/DDBJ databases">
        <title>Muricauda lutimaris sp. nov. and Muricauda ruestringensis sp. nov, two marine members of the Flavobacteriaceae isolated from deep sea sediments of Western Pacific.</title>
        <authorList>
            <person name="Zhao S."/>
            <person name="Liu R."/>
        </authorList>
    </citation>
    <scope>NUCLEOTIDE SEQUENCE [LARGE SCALE GENOMIC DNA]</scope>
    <source>
        <strain evidence="1 2">BC31-3-A3</strain>
    </source>
</reference>
<gene>
    <name evidence="1" type="primary">gldB</name>
    <name evidence="1" type="ORF">J0654_14750</name>
</gene>
<dbReference type="Pfam" id="PF25594">
    <property type="entry name" value="GldB_lipo"/>
    <property type="match status" value="1"/>
</dbReference>
<dbReference type="EMBL" id="JAFLNM010000003">
    <property type="protein sequence ID" value="MBO0342912.1"/>
    <property type="molecule type" value="Genomic_DNA"/>
</dbReference>
<keyword evidence="1" id="KW-0449">Lipoprotein</keyword>
<keyword evidence="2" id="KW-1185">Reference proteome</keyword>
<dbReference type="Proteomes" id="UP000664807">
    <property type="component" value="Unassembled WGS sequence"/>
</dbReference>
<accession>A0ABS3FII7</accession>
<dbReference type="NCBIfam" id="TIGR03514">
    <property type="entry name" value="GldB_lipo"/>
    <property type="match status" value="1"/>
</dbReference>
<sequence length="360" mass="42428">MVDYLFCLHILLFRFYKLPLWPVNLNPVPLKMKWLFKYFTIPMFRSFVLVMILLLSSCGEKDRTEEEIDKVAVDLQISRFDREFANATPNDIPALKEKYPYLFPEQFPDSVWIAKLTDTIQVELSEEVAKAFGDFEEESKDLESLFKHMKYYFPETKTPHVVTLTSDVRYDNRIILTDSLLLIGLDNYLGEDHHFYEGLQRYIASNLDKKFLTSDVTSAFAKKVLNYPRNRTLLSRMVYFGKELYLKDKLIPSATDAQKIGYSEEEIEWARANEEQMWKYFVERELLYSTDTGLDRKFLDPAPFSKFGLELDNESPPRLGRYMGWRIVRAFMEKTDTGLKQMLGMPADEILKQSNYKPKR</sequence>